<dbReference type="GO" id="GO:0004525">
    <property type="term" value="F:ribonuclease III activity"/>
    <property type="evidence" value="ECO:0007669"/>
    <property type="project" value="InterPro"/>
</dbReference>
<dbReference type="EMBL" id="CP058561">
    <property type="protein sequence ID" value="QUH27600.1"/>
    <property type="molecule type" value="Genomic_DNA"/>
</dbReference>
<comment type="subcellular location">
    <subcellularLocation>
        <location evidence="6">Cytoplasm</location>
    </subcellularLocation>
</comment>
<dbReference type="HAMAP" id="MF_01468">
    <property type="entry name" value="RNase_Mini_III"/>
    <property type="match status" value="1"/>
</dbReference>
<dbReference type="OrthoDB" id="46571at2"/>
<sequence>MQDFIDYFKDSLDIKDVNPKQYSPLVLAYIGDSVYDLIIKSKVIAEGNSPVNRLHKKTSNYVKASAQAKMFREIEDILTEEEFNIYKRGRNAKSGTVPKNADLIDYRVATGFEALIGFLYLDNRFKRIIELIVRGVK</sequence>
<evidence type="ECO:0000313" key="8">
    <source>
        <dbReference type="EMBL" id="QUH27600.1"/>
    </source>
</evidence>
<evidence type="ECO:0000256" key="5">
    <source>
        <dbReference type="ARBA" id="ARBA00022801"/>
    </source>
</evidence>
<dbReference type="KEGG" id="vgu:HYG85_01165"/>
<dbReference type="PIRSF" id="PIRSF005520">
    <property type="entry name" value="UCP005520"/>
    <property type="match status" value="1"/>
</dbReference>
<dbReference type="GO" id="GO:0006364">
    <property type="term" value="P:rRNA processing"/>
    <property type="evidence" value="ECO:0007669"/>
    <property type="project" value="UniProtKB-UniRule"/>
</dbReference>
<keyword evidence="5 6" id="KW-0378">Hydrolase</keyword>
<dbReference type="SUPFAM" id="SSF69065">
    <property type="entry name" value="RNase III domain-like"/>
    <property type="match status" value="1"/>
</dbReference>
<keyword evidence="1 6" id="KW-0690">Ribosome biogenesis</keyword>
<keyword evidence="6" id="KW-0699">rRNA-binding</keyword>
<protein>
    <recommendedName>
        <fullName evidence="6">Mini-ribonuclease 3</fullName>
        <shortName evidence="6">Mini-3</shortName>
        <shortName evidence="6">Mini-RNase 3</shortName>
        <ecNumber evidence="6">3.1.26.-</ecNumber>
    </recommendedName>
    <alternativeName>
        <fullName evidence="6">Mini-RNase III</fullName>
        <shortName evidence="6">Mini-III</shortName>
    </alternativeName>
</protein>
<dbReference type="InterPro" id="IPR000999">
    <property type="entry name" value="RNase_III_dom"/>
</dbReference>
<keyword evidence="2 6" id="KW-0698">rRNA processing</keyword>
<keyword evidence="9" id="KW-1185">Reference proteome</keyword>
<proteinExistence type="inferred from homology"/>
<feature type="active site" evidence="6">
    <location>
        <position position="32"/>
    </location>
</feature>
<accession>A0A8J8M7K7</accession>
<reference evidence="8 9" key="1">
    <citation type="submission" date="2020-07" db="EMBL/GenBank/DDBJ databases">
        <title>Vallitalea guaymasensis genome.</title>
        <authorList>
            <person name="Postec A."/>
        </authorList>
    </citation>
    <scope>NUCLEOTIDE SEQUENCE [LARGE SCALE GENOMIC DNA]</scope>
    <source>
        <strain evidence="8 9">Ra1766G1</strain>
    </source>
</reference>
<comment type="similarity">
    <text evidence="6">Belongs to the MrnC RNase family.</text>
</comment>
<comment type="subunit">
    <text evidence="6">Homodimer.</text>
</comment>
<evidence type="ECO:0000256" key="3">
    <source>
        <dbReference type="ARBA" id="ARBA00022722"/>
    </source>
</evidence>
<evidence type="ECO:0000256" key="2">
    <source>
        <dbReference type="ARBA" id="ARBA00022552"/>
    </source>
</evidence>
<evidence type="ECO:0000256" key="6">
    <source>
        <dbReference type="HAMAP-Rule" id="MF_01468"/>
    </source>
</evidence>
<dbReference type="EC" id="3.1.26.-" evidence="6"/>
<organism evidence="8 9">
    <name type="scientific">Vallitalea guaymasensis</name>
    <dbReference type="NCBI Taxonomy" id="1185412"/>
    <lineage>
        <taxon>Bacteria</taxon>
        <taxon>Bacillati</taxon>
        <taxon>Bacillota</taxon>
        <taxon>Clostridia</taxon>
        <taxon>Lachnospirales</taxon>
        <taxon>Vallitaleaceae</taxon>
        <taxon>Vallitalea</taxon>
    </lineage>
</organism>
<dbReference type="CDD" id="cd00593">
    <property type="entry name" value="RIBOc"/>
    <property type="match status" value="1"/>
</dbReference>
<comment type="function">
    <text evidence="6">Involved in correct processing of both the 5' and 3' ends of 23S rRNA precursor. Processes 30S rRNA precursor transcript even in absence of ribonuclease 3 (Rnc); Rnc processes 30S rRNA into smaller rRNA precursors.</text>
</comment>
<gene>
    <name evidence="6" type="primary">mrnC</name>
    <name evidence="8" type="ORF">HYG85_01165</name>
</gene>
<keyword evidence="6" id="KW-0963">Cytoplasm</keyword>
<comment type="cofactor">
    <cofactor evidence="6">
        <name>Mg(2+)</name>
        <dbReference type="ChEBI" id="CHEBI:18420"/>
    </cofactor>
</comment>
<dbReference type="Pfam" id="PF00636">
    <property type="entry name" value="Ribonuclease_3"/>
    <property type="match status" value="1"/>
</dbReference>
<feature type="domain" description="RNase III" evidence="7">
    <location>
        <begin position="26"/>
        <end position="123"/>
    </location>
</feature>
<dbReference type="Gene3D" id="1.10.1520.10">
    <property type="entry name" value="Ribonuclease III domain"/>
    <property type="match status" value="1"/>
</dbReference>
<dbReference type="Proteomes" id="UP000677305">
    <property type="component" value="Chromosome"/>
</dbReference>
<evidence type="ECO:0000256" key="4">
    <source>
        <dbReference type="ARBA" id="ARBA00022759"/>
    </source>
</evidence>
<dbReference type="InterPro" id="IPR036389">
    <property type="entry name" value="RNase_III_sf"/>
</dbReference>
<evidence type="ECO:0000259" key="7">
    <source>
        <dbReference type="Pfam" id="PF00636"/>
    </source>
</evidence>
<dbReference type="PANTHER" id="PTHR34276">
    <property type="entry name" value="MINI-RIBONUCLEASE 3"/>
    <property type="match status" value="1"/>
</dbReference>
<evidence type="ECO:0000256" key="1">
    <source>
        <dbReference type="ARBA" id="ARBA00022517"/>
    </source>
</evidence>
<evidence type="ECO:0000313" key="9">
    <source>
        <dbReference type="Proteomes" id="UP000677305"/>
    </source>
</evidence>
<dbReference type="PANTHER" id="PTHR34276:SF1">
    <property type="entry name" value="MINI-RIBONUCLEASE 3"/>
    <property type="match status" value="1"/>
</dbReference>
<keyword evidence="6" id="KW-0460">Magnesium</keyword>
<dbReference type="AlphaFoldDB" id="A0A8J8M7K7"/>
<dbReference type="GO" id="GO:0005737">
    <property type="term" value="C:cytoplasm"/>
    <property type="evidence" value="ECO:0007669"/>
    <property type="project" value="UniProtKB-SubCell"/>
</dbReference>
<dbReference type="RefSeq" id="WP_113674588.1">
    <property type="nucleotide sequence ID" value="NZ_CP058561.1"/>
</dbReference>
<dbReference type="GO" id="GO:0019843">
    <property type="term" value="F:rRNA binding"/>
    <property type="evidence" value="ECO:0007669"/>
    <property type="project" value="UniProtKB-UniRule"/>
</dbReference>
<keyword evidence="3 6" id="KW-0540">Nuclease</keyword>
<keyword evidence="6" id="KW-0694">RNA-binding</keyword>
<keyword evidence="4 6" id="KW-0255">Endonuclease</keyword>
<dbReference type="InterPro" id="IPR008226">
    <property type="entry name" value="Mini3_fam"/>
</dbReference>
<name>A0A8J8M7K7_9FIRM</name>